<dbReference type="InterPro" id="IPR050223">
    <property type="entry name" value="D-isomer_2-hydroxyacid_DH"/>
</dbReference>
<dbReference type="FunFam" id="3.40.50.720:FF:000213">
    <property type="entry name" value="Putative 2-hydroxyacid dehydrogenase"/>
    <property type="match status" value="1"/>
</dbReference>
<dbReference type="InterPro" id="IPR006140">
    <property type="entry name" value="D-isomer_DH_NAD-bd"/>
</dbReference>
<proteinExistence type="inferred from homology"/>
<feature type="domain" description="D-isomer specific 2-hydroxyacid dehydrogenase catalytic" evidence="5">
    <location>
        <begin position="91"/>
        <end position="356"/>
    </location>
</feature>
<reference evidence="7" key="1">
    <citation type="submission" date="2022-08" db="EMBL/GenBank/DDBJ databases">
        <authorList>
            <person name="Marques A."/>
        </authorList>
    </citation>
    <scope>NUCLEOTIDE SEQUENCE</scope>
    <source>
        <strain evidence="7">RhyPub2mFocal</strain>
        <tissue evidence="7">Leaves</tissue>
    </source>
</reference>
<comment type="caution">
    <text evidence="7">The sequence shown here is derived from an EMBL/GenBank/DDBJ whole genome shotgun (WGS) entry which is preliminary data.</text>
</comment>
<dbReference type="PANTHER" id="PTHR10996">
    <property type="entry name" value="2-HYDROXYACID DEHYDROGENASE-RELATED"/>
    <property type="match status" value="1"/>
</dbReference>
<organism evidence="7 8">
    <name type="scientific">Rhynchospora pubera</name>
    <dbReference type="NCBI Taxonomy" id="906938"/>
    <lineage>
        <taxon>Eukaryota</taxon>
        <taxon>Viridiplantae</taxon>
        <taxon>Streptophyta</taxon>
        <taxon>Embryophyta</taxon>
        <taxon>Tracheophyta</taxon>
        <taxon>Spermatophyta</taxon>
        <taxon>Magnoliopsida</taxon>
        <taxon>Liliopsida</taxon>
        <taxon>Poales</taxon>
        <taxon>Cyperaceae</taxon>
        <taxon>Cyperoideae</taxon>
        <taxon>Rhynchosporeae</taxon>
        <taxon>Rhynchospora</taxon>
    </lineage>
</organism>
<dbReference type="SUPFAM" id="SSF51735">
    <property type="entry name" value="NAD(P)-binding Rossmann-fold domains"/>
    <property type="match status" value="1"/>
</dbReference>
<dbReference type="Proteomes" id="UP001140206">
    <property type="component" value="Chromosome 5"/>
</dbReference>
<protein>
    <submittedName>
        <fullName evidence="7">Glyoxylate reductase</fullName>
    </submittedName>
</protein>
<evidence type="ECO:0000256" key="4">
    <source>
        <dbReference type="RuleBase" id="RU003719"/>
    </source>
</evidence>
<evidence type="ECO:0000256" key="1">
    <source>
        <dbReference type="ARBA" id="ARBA00022857"/>
    </source>
</evidence>
<evidence type="ECO:0000313" key="7">
    <source>
        <dbReference type="EMBL" id="KAJ4747304.1"/>
    </source>
</evidence>
<dbReference type="SUPFAM" id="SSF52283">
    <property type="entry name" value="Formate/glycerate dehydrogenase catalytic domain-like"/>
    <property type="match status" value="1"/>
</dbReference>
<keyword evidence="2 4" id="KW-0560">Oxidoreductase</keyword>
<comment type="similarity">
    <text evidence="4">Belongs to the D-isomer specific 2-hydroxyacid dehydrogenase family.</text>
</comment>
<dbReference type="GO" id="GO:0030267">
    <property type="term" value="F:glyoxylate reductase (NADPH) activity"/>
    <property type="evidence" value="ECO:0007669"/>
    <property type="project" value="TreeGrafter"/>
</dbReference>
<dbReference type="InterPro" id="IPR006139">
    <property type="entry name" value="D-isomer_2_OHA_DH_cat_dom"/>
</dbReference>
<evidence type="ECO:0000256" key="3">
    <source>
        <dbReference type="ARBA" id="ARBA00023027"/>
    </source>
</evidence>
<dbReference type="AlphaFoldDB" id="A0AAV8BWF7"/>
<feature type="domain" description="D-isomer specific 2-hydroxyacid dehydrogenase NAD-binding" evidence="6">
    <location>
        <begin position="152"/>
        <end position="325"/>
    </location>
</feature>
<dbReference type="GO" id="GO:0016618">
    <property type="term" value="F:hydroxypyruvate reductase [NAD(P)H] activity"/>
    <property type="evidence" value="ECO:0007669"/>
    <property type="project" value="TreeGrafter"/>
</dbReference>
<dbReference type="InterPro" id="IPR036291">
    <property type="entry name" value="NAD(P)-bd_dom_sf"/>
</dbReference>
<dbReference type="CDD" id="cd12156">
    <property type="entry name" value="HPPR"/>
    <property type="match status" value="1"/>
</dbReference>
<dbReference type="Pfam" id="PF00389">
    <property type="entry name" value="2-Hacid_dh"/>
    <property type="match status" value="1"/>
</dbReference>
<evidence type="ECO:0000313" key="8">
    <source>
        <dbReference type="Proteomes" id="UP001140206"/>
    </source>
</evidence>
<dbReference type="EMBL" id="JAMFTS010000005">
    <property type="protein sequence ID" value="KAJ4747304.1"/>
    <property type="molecule type" value="Genomic_DNA"/>
</dbReference>
<sequence length="359" mass="39069">MAPYLSISLNEPPLSAQADIKRLTTCSTKFLTEKKTNMYAFPTNKPVTVTSGGLPPILVFRLLSDEWLLVLSTKFTVISPSSPLSTSARAALVSASYNRVDTDLLNQYPSLRCIVSSGAGVNHINLEECQRRGVQVANVGETHSINVADYAVGLLVDVMRRITMSDQYVRNGLWVTQGDYPLGSKLGGKRVGIVGLGSIGSAIAKRLKAFGCQISYLSRKPKPNVNYKFIPNIYDLATESNILVVSCSLTKETHHIINEQVLQALGKEGIIINIARGAHIDETELVQSLVKGEIRGAGLDVYENEPNIPKELIEMENVVLTPHQAVFTPESMGEVIQICIANFEAFFAGKPLVTPVVAD</sequence>
<dbReference type="PANTHER" id="PTHR10996:SF179">
    <property type="entry name" value="D-ISOMER SPECIFIC 2-HYDROXYACID DEHYDROGENASE FAMILY PROTEIN-RELATED"/>
    <property type="match status" value="1"/>
</dbReference>
<evidence type="ECO:0000256" key="2">
    <source>
        <dbReference type="ARBA" id="ARBA00023002"/>
    </source>
</evidence>
<dbReference type="GO" id="GO:0005829">
    <property type="term" value="C:cytosol"/>
    <property type="evidence" value="ECO:0007669"/>
    <property type="project" value="TreeGrafter"/>
</dbReference>
<evidence type="ECO:0000259" key="5">
    <source>
        <dbReference type="Pfam" id="PF00389"/>
    </source>
</evidence>
<evidence type="ECO:0000259" key="6">
    <source>
        <dbReference type="Pfam" id="PF02826"/>
    </source>
</evidence>
<keyword evidence="8" id="KW-1185">Reference proteome</keyword>
<accession>A0AAV8BWF7</accession>
<gene>
    <name evidence="7" type="ORF">LUZ62_081709</name>
</gene>
<dbReference type="Gene3D" id="3.40.50.720">
    <property type="entry name" value="NAD(P)-binding Rossmann-like Domain"/>
    <property type="match status" value="2"/>
</dbReference>
<keyword evidence="1" id="KW-0521">NADP</keyword>
<dbReference type="Pfam" id="PF02826">
    <property type="entry name" value="2-Hacid_dh_C"/>
    <property type="match status" value="1"/>
</dbReference>
<name>A0AAV8BWF7_9POAL</name>
<dbReference type="GO" id="GO:0051287">
    <property type="term" value="F:NAD binding"/>
    <property type="evidence" value="ECO:0007669"/>
    <property type="project" value="InterPro"/>
</dbReference>
<keyword evidence="3" id="KW-0520">NAD</keyword>